<comment type="similarity">
    <text evidence="2">Belongs to the sulfatase family.</text>
</comment>
<evidence type="ECO:0000256" key="5">
    <source>
        <dbReference type="ARBA" id="ARBA00022801"/>
    </source>
</evidence>
<protein>
    <submittedName>
        <fullName evidence="8">Sulfatase</fullName>
    </submittedName>
</protein>
<feature type="domain" description="Sulfatase N-terminal" evidence="7">
    <location>
        <begin position="42"/>
        <end position="405"/>
    </location>
</feature>
<dbReference type="AlphaFoldDB" id="A0AAT9FKN3"/>
<evidence type="ECO:0000256" key="1">
    <source>
        <dbReference type="ARBA" id="ARBA00001913"/>
    </source>
</evidence>
<dbReference type="Gene3D" id="3.30.1120.10">
    <property type="match status" value="1"/>
</dbReference>
<dbReference type="EMBL" id="AP026866">
    <property type="protein sequence ID" value="BDS06514.1"/>
    <property type="molecule type" value="Genomic_DNA"/>
</dbReference>
<dbReference type="InterPro" id="IPR050738">
    <property type="entry name" value="Sulfatase"/>
</dbReference>
<evidence type="ECO:0000256" key="2">
    <source>
        <dbReference type="ARBA" id="ARBA00008779"/>
    </source>
</evidence>
<dbReference type="PROSITE" id="PS00523">
    <property type="entry name" value="SULFATASE_1"/>
    <property type="match status" value="1"/>
</dbReference>
<dbReference type="InterPro" id="IPR000917">
    <property type="entry name" value="Sulfatase_N"/>
</dbReference>
<dbReference type="InterPro" id="IPR024607">
    <property type="entry name" value="Sulfatase_CS"/>
</dbReference>
<dbReference type="Pfam" id="PF00884">
    <property type="entry name" value="Sulfatase"/>
    <property type="match status" value="1"/>
</dbReference>
<evidence type="ECO:0000259" key="7">
    <source>
        <dbReference type="Pfam" id="PF00884"/>
    </source>
</evidence>
<dbReference type="KEGG" id="osu:NT6N_15540"/>
<dbReference type="PANTHER" id="PTHR42693">
    <property type="entry name" value="ARYLSULFATASE FAMILY MEMBER"/>
    <property type="match status" value="1"/>
</dbReference>
<proteinExistence type="inferred from homology"/>
<evidence type="ECO:0000256" key="3">
    <source>
        <dbReference type="ARBA" id="ARBA00022723"/>
    </source>
</evidence>
<accession>A0AAT9FKN3</accession>
<comment type="cofactor">
    <cofactor evidence="1">
        <name>Ca(2+)</name>
        <dbReference type="ChEBI" id="CHEBI:29108"/>
    </cofactor>
</comment>
<reference evidence="8" key="1">
    <citation type="submission" date="2024-07" db="EMBL/GenBank/DDBJ databases">
        <title>Complete genome sequence of Verrucomicrobiaceae bacterium NT6N.</title>
        <authorList>
            <person name="Huang C."/>
            <person name="Takami H."/>
            <person name="Hamasaki K."/>
        </authorList>
    </citation>
    <scope>NUCLEOTIDE SEQUENCE</scope>
    <source>
        <strain evidence="8">NT6N</strain>
    </source>
</reference>
<gene>
    <name evidence="8" type="ORF">NT6N_15540</name>
</gene>
<keyword evidence="4" id="KW-0732">Signal</keyword>
<dbReference type="GO" id="GO:0046872">
    <property type="term" value="F:metal ion binding"/>
    <property type="evidence" value="ECO:0007669"/>
    <property type="project" value="UniProtKB-KW"/>
</dbReference>
<keyword evidence="3" id="KW-0479">Metal-binding</keyword>
<dbReference type="CDD" id="cd16144">
    <property type="entry name" value="ARS_like"/>
    <property type="match status" value="1"/>
</dbReference>
<evidence type="ECO:0000313" key="8">
    <source>
        <dbReference type="EMBL" id="BDS06514.1"/>
    </source>
</evidence>
<dbReference type="PANTHER" id="PTHR42693:SF42">
    <property type="entry name" value="ARYLSULFATASE G"/>
    <property type="match status" value="1"/>
</dbReference>
<keyword evidence="6" id="KW-0106">Calcium</keyword>
<keyword evidence="5" id="KW-0378">Hydrolase</keyword>
<dbReference type="SUPFAM" id="SSF53649">
    <property type="entry name" value="Alkaline phosphatase-like"/>
    <property type="match status" value="1"/>
</dbReference>
<dbReference type="Gene3D" id="3.40.720.10">
    <property type="entry name" value="Alkaline Phosphatase, subunit A"/>
    <property type="match status" value="1"/>
</dbReference>
<evidence type="ECO:0000256" key="4">
    <source>
        <dbReference type="ARBA" id="ARBA00022729"/>
    </source>
</evidence>
<organism evidence="8">
    <name type="scientific">Oceaniferula spumae</name>
    <dbReference type="NCBI Taxonomy" id="2979115"/>
    <lineage>
        <taxon>Bacteria</taxon>
        <taxon>Pseudomonadati</taxon>
        <taxon>Verrucomicrobiota</taxon>
        <taxon>Verrucomicrobiia</taxon>
        <taxon>Verrucomicrobiales</taxon>
        <taxon>Verrucomicrobiaceae</taxon>
        <taxon>Oceaniferula</taxon>
    </lineage>
</organism>
<evidence type="ECO:0000256" key="6">
    <source>
        <dbReference type="ARBA" id="ARBA00022837"/>
    </source>
</evidence>
<name>A0AAT9FKN3_9BACT</name>
<dbReference type="InterPro" id="IPR017850">
    <property type="entry name" value="Alkaline_phosphatase_core_sf"/>
</dbReference>
<sequence length="512" mass="57416">MASSTRGYHISSKMKYHTGLILTIGLLSVVCSLFAADKKQTNIVFIMADDLGWQDVGFMGSKYFETPHLDALAKQSLVFENAYMYPTCSPSRAALLTGKQSFRTGSYTVPVLEKGNNRDNIFSAWTVGLEHPLYAQPLNKAGYHLIHLGKWHIVGPHPTKEGKLPLAKKLNQPKNGDLSWLAAHQSPEIKKYYPTERGFHENVGGTWWGDPSRGYSQGYNAPGGGYVAPFKNPFIKDKEDDEWLTDRLTTDAIDFMKRHKDGPFFINLHYYSPHRPSVARSKESLQHFMEKAADPETGQGEGKRKEIAAYATMVKSLDDNVQRIIDYLDESGLRENTVVIFTSDNGFNGMQSANKNLRGAKGYVYEGGIRVPALVNWPKTIAPARSDEAIQGLDYFPTFLELAGVTDFQGTLDGDSLVSLLHGKPIKDRALFWHIASTYKNPPCSIIRKGDWKLIQFLKNGKIELYNLKDDLKESVNLASKKPEVAQELVKELAQWRKANKVPLPPSSKLQF</sequence>
<dbReference type="GO" id="GO:0004065">
    <property type="term" value="F:arylsulfatase activity"/>
    <property type="evidence" value="ECO:0007669"/>
    <property type="project" value="TreeGrafter"/>
</dbReference>